<feature type="domain" description="ARID" evidence="2">
    <location>
        <begin position="112"/>
        <end position="211"/>
    </location>
</feature>
<dbReference type="InterPro" id="IPR001606">
    <property type="entry name" value="ARID_dom"/>
</dbReference>
<accession>A0A165EEB9</accession>
<feature type="region of interest" description="Disordered" evidence="1">
    <location>
        <begin position="36"/>
        <end position="64"/>
    </location>
</feature>
<feature type="compositionally biased region" description="Polar residues" evidence="1">
    <location>
        <begin position="223"/>
        <end position="248"/>
    </location>
</feature>
<evidence type="ECO:0000256" key="1">
    <source>
        <dbReference type="SAM" id="MobiDB-lite"/>
    </source>
</evidence>
<feature type="compositionally biased region" description="Basic and acidic residues" evidence="1">
    <location>
        <begin position="356"/>
        <end position="372"/>
    </location>
</feature>
<dbReference type="InterPro" id="IPR036431">
    <property type="entry name" value="ARID_dom_sf"/>
</dbReference>
<dbReference type="SMART" id="SM01014">
    <property type="entry name" value="ARID"/>
    <property type="match status" value="1"/>
</dbReference>
<dbReference type="RefSeq" id="XP_040764600.1">
    <property type="nucleotide sequence ID" value="XM_040912533.1"/>
</dbReference>
<evidence type="ECO:0000259" key="2">
    <source>
        <dbReference type="PROSITE" id="PS51011"/>
    </source>
</evidence>
<dbReference type="SUPFAM" id="SSF46774">
    <property type="entry name" value="ARID-like"/>
    <property type="match status" value="1"/>
</dbReference>
<dbReference type="GO" id="GO:0003677">
    <property type="term" value="F:DNA binding"/>
    <property type="evidence" value="ECO:0007669"/>
    <property type="project" value="InterPro"/>
</dbReference>
<dbReference type="EMBL" id="KV427622">
    <property type="protein sequence ID" value="KZT06860.1"/>
    <property type="molecule type" value="Genomic_DNA"/>
</dbReference>
<feature type="compositionally biased region" description="Low complexity" evidence="1">
    <location>
        <begin position="39"/>
        <end position="49"/>
    </location>
</feature>
<dbReference type="STRING" id="1314785.A0A165EEB9"/>
<sequence length="926" mass="101320">MAALQATSLAKAGNRSAPGGTSVPYFGGLVPQLLRRPDLPFQPNQPQPQNHDHMHDQPNPFASATNLANPQAIQQQQRLLHFQQQKRQFLGNLFKIHLRTNRLPPQLIGVQYPDGFDINQSIWKGLEISPHDIGTIRIANRDVDLYKMWILVVQAGGLARIEEYNYWPAVLRHMNLPEQLPEPQPNGQQSVLPALKQAVSMLLGPFEEAYRKQNGGMLPNMRPNPQQLPGNAHNAGSVSDSLPGSSQMGAMPGMSTDSNISLGSMGQSISTPGSLHSLDSAAGVSSARQMTPTGLSHTPHIAQQSTSIGMNASQGMPASTASLLSGASLSNRPHSRVGSVSLPGTGQAANGTDADAEGRKRTREPEEADAKRVRQKTGGSDSSDLRASVGLDRNSVPPSGTANGHATPVAAVPRTIRVPSRRKIEYVPLLREDDTAGGRNLDAIQHELIRASHRPIKDMNEWGQVDIEALALSLRSRLATELSYALMTFTMLTLMRFPNSKDSGFPITYAPDLLEEVLDILEDIGLEGDASEKHGSSDTAPATEKRIRTHRELVNALVEEGAKPFAGLEAKHGWRDPNNGPRPRYGETILTILNILRNLSTLPENMAYFAKHERLLSIILRLCEMAPLGADSLPRPASPALSLQDLLTLRRDVLYILVNIAEHVDLTSSPEQASENARQAFEFLSSYLSDPVEAVSPFACVVMSGIQPVMHQPKPPSLADAASGIFARLFHPDDNRRVLSQAVPSEWLWHMVEALVHRLPVTENDYSVIMNIDWLSYVERILLALYAVAFLAPPSLKKRIKTDHALGFAKVLLRMVKKFSIGATPQVRGYFPYAFRRAVEVLKLVDDAEDSFDTSQAAAPTLMFGMGYGEHGETRAERGMGLLSGYQDVLTWEVMMLTEVSQQSDTTVFTEMESLVRVDRSAAVSA</sequence>
<gene>
    <name evidence="3" type="ORF">LAESUDRAFT_759031</name>
</gene>
<feature type="region of interest" description="Disordered" evidence="1">
    <location>
        <begin position="215"/>
        <end position="300"/>
    </location>
</feature>
<dbReference type="GeneID" id="63829561"/>
<protein>
    <recommendedName>
        <fullName evidence="2">ARID domain-containing protein</fullName>
    </recommendedName>
</protein>
<dbReference type="AlphaFoldDB" id="A0A165EEB9"/>
<evidence type="ECO:0000313" key="4">
    <source>
        <dbReference type="Proteomes" id="UP000076871"/>
    </source>
</evidence>
<dbReference type="CDD" id="cd16100">
    <property type="entry name" value="ARID"/>
    <property type="match status" value="1"/>
</dbReference>
<feature type="compositionally biased region" description="Polar residues" evidence="1">
    <location>
        <begin position="286"/>
        <end position="300"/>
    </location>
</feature>
<dbReference type="Proteomes" id="UP000076871">
    <property type="component" value="Unassembled WGS sequence"/>
</dbReference>
<keyword evidence="4" id="KW-1185">Reference proteome</keyword>
<feature type="region of interest" description="Disordered" evidence="1">
    <location>
        <begin position="325"/>
        <end position="406"/>
    </location>
</feature>
<feature type="compositionally biased region" description="Polar residues" evidence="1">
    <location>
        <begin position="255"/>
        <end position="274"/>
    </location>
</feature>
<dbReference type="PROSITE" id="PS51011">
    <property type="entry name" value="ARID"/>
    <property type="match status" value="1"/>
</dbReference>
<dbReference type="InParanoid" id="A0A165EEB9"/>
<proteinExistence type="predicted"/>
<reference evidence="3 4" key="1">
    <citation type="journal article" date="2016" name="Mol. Biol. Evol.">
        <title>Comparative Genomics of Early-Diverging Mushroom-Forming Fungi Provides Insights into the Origins of Lignocellulose Decay Capabilities.</title>
        <authorList>
            <person name="Nagy L.G."/>
            <person name="Riley R."/>
            <person name="Tritt A."/>
            <person name="Adam C."/>
            <person name="Daum C."/>
            <person name="Floudas D."/>
            <person name="Sun H."/>
            <person name="Yadav J.S."/>
            <person name="Pangilinan J."/>
            <person name="Larsson K.H."/>
            <person name="Matsuura K."/>
            <person name="Barry K."/>
            <person name="Labutti K."/>
            <person name="Kuo R."/>
            <person name="Ohm R.A."/>
            <person name="Bhattacharya S.S."/>
            <person name="Shirouzu T."/>
            <person name="Yoshinaga Y."/>
            <person name="Martin F.M."/>
            <person name="Grigoriev I.V."/>
            <person name="Hibbett D.S."/>
        </authorList>
    </citation>
    <scope>NUCLEOTIDE SEQUENCE [LARGE SCALE GENOMIC DNA]</scope>
    <source>
        <strain evidence="3 4">93-53</strain>
    </source>
</reference>
<dbReference type="Gene3D" id="1.10.150.60">
    <property type="entry name" value="ARID DNA-binding domain"/>
    <property type="match status" value="1"/>
</dbReference>
<dbReference type="OrthoDB" id="1938591at2759"/>
<dbReference type="Pfam" id="PF01388">
    <property type="entry name" value="ARID"/>
    <property type="match status" value="1"/>
</dbReference>
<organism evidence="3 4">
    <name type="scientific">Laetiporus sulphureus 93-53</name>
    <dbReference type="NCBI Taxonomy" id="1314785"/>
    <lineage>
        <taxon>Eukaryota</taxon>
        <taxon>Fungi</taxon>
        <taxon>Dikarya</taxon>
        <taxon>Basidiomycota</taxon>
        <taxon>Agaricomycotina</taxon>
        <taxon>Agaricomycetes</taxon>
        <taxon>Polyporales</taxon>
        <taxon>Laetiporus</taxon>
    </lineage>
</organism>
<evidence type="ECO:0000313" key="3">
    <source>
        <dbReference type="EMBL" id="KZT06860.1"/>
    </source>
</evidence>
<name>A0A165EEB9_9APHY</name>
<feature type="region of interest" description="Disordered" evidence="1">
    <location>
        <begin position="1"/>
        <end position="22"/>
    </location>
</feature>